<dbReference type="EMBL" id="FPHP01000018">
    <property type="protein sequence ID" value="SFV75118.1"/>
    <property type="molecule type" value="Genomic_DNA"/>
</dbReference>
<feature type="domain" description="PDZ" evidence="1">
    <location>
        <begin position="163"/>
        <end position="229"/>
    </location>
</feature>
<protein>
    <submittedName>
        <fullName evidence="2">Putative periplasmic protein</fullName>
    </submittedName>
</protein>
<dbReference type="InterPro" id="IPR036034">
    <property type="entry name" value="PDZ_sf"/>
</dbReference>
<reference evidence="2" key="1">
    <citation type="submission" date="2016-10" db="EMBL/GenBank/DDBJ databases">
        <authorList>
            <person name="de Groot N.N."/>
        </authorList>
    </citation>
    <scope>NUCLEOTIDE SEQUENCE</scope>
</reference>
<organism evidence="2">
    <name type="scientific">hydrothermal vent metagenome</name>
    <dbReference type="NCBI Taxonomy" id="652676"/>
    <lineage>
        <taxon>unclassified sequences</taxon>
        <taxon>metagenomes</taxon>
        <taxon>ecological metagenomes</taxon>
    </lineage>
</organism>
<dbReference type="Pfam" id="PF24314">
    <property type="entry name" value="DUF7488"/>
    <property type="match status" value="1"/>
</dbReference>
<dbReference type="PROSITE" id="PS51257">
    <property type="entry name" value="PROKAR_LIPOPROTEIN"/>
    <property type="match status" value="1"/>
</dbReference>
<accession>A0A1W1D3I0</accession>
<proteinExistence type="predicted"/>
<evidence type="ECO:0000259" key="1">
    <source>
        <dbReference type="SMART" id="SM00228"/>
    </source>
</evidence>
<feature type="domain" description="PDZ" evidence="1">
    <location>
        <begin position="241"/>
        <end position="316"/>
    </location>
</feature>
<sequence>MLRLFVLLFSFFSFLFACGEGYPCKQKIIDSQAVITQQNIDIFVKKDIHLLYSHQKPAGQILKYDPFLSLYLVKTQKIFPYPFSLNHQKYLPLIALNQNGIIQGKIKQKQIGLNQLGVWSKPFSSCGLLLTSCCLLEGLLTPKGIITKPYLQKFIYSKQTTYADIGIRVQEQNGRVVVCATDPFHKVFLVGDVIIKHNGENVKDGASFMQDILLSQVGKEHRILIQRKGKFLLLKVKSFVRYGGGEISDTFLEQKGIFFDTHLFIIKLTQKAKHYGLEVGDKVLQINTIKVKNQKEFRQALSSSLLPISLLISRNHFEFFITLKEI</sequence>
<evidence type="ECO:0000313" key="2">
    <source>
        <dbReference type="EMBL" id="SFV75118.1"/>
    </source>
</evidence>
<dbReference type="InterPro" id="IPR055911">
    <property type="entry name" value="DUF7488"/>
</dbReference>
<dbReference type="Gene3D" id="2.30.42.10">
    <property type="match status" value="1"/>
</dbReference>
<dbReference type="SMART" id="SM00228">
    <property type="entry name" value="PDZ"/>
    <property type="match status" value="2"/>
</dbReference>
<dbReference type="AlphaFoldDB" id="A0A1W1D3I0"/>
<name>A0A1W1D3I0_9ZZZZ</name>
<gene>
    <name evidence="2" type="ORF">MNB_SM-3-1207</name>
</gene>
<dbReference type="InterPro" id="IPR001478">
    <property type="entry name" value="PDZ"/>
</dbReference>
<dbReference type="SUPFAM" id="SSF50156">
    <property type="entry name" value="PDZ domain-like"/>
    <property type="match status" value="2"/>
</dbReference>
<dbReference type="Pfam" id="PF13180">
    <property type="entry name" value="PDZ_2"/>
    <property type="match status" value="1"/>
</dbReference>